<dbReference type="Pfam" id="PF16487">
    <property type="entry name" value="ArgoMid"/>
    <property type="match status" value="1"/>
</dbReference>
<dbReference type="InterPro" id="IPR003165">
    <property type="entry name" value="Piwi"/>
</dbReference>
<dbReference type="GO" id="GO:0005737">
    <property type="term" value="C:cytoplasm"/>
    <property type="evidence" value="ECO:0000318"/>
    <property type="project" value="GO_Central"/>
</dbReference>
<dbReference type="Gene3D" id="3.30.420.10">
    <property type="entry name" value="Ribonuclease H-like superfamily/Ribonuclease H"/>
    <property type="match status" value="1"/>
</dbReference>
<dbReference type="OrthoDB" id="10252740at2759"/>
<dbReference type="InterPro" id="IPR032473">
    <property type="entry name" value="Argonaute_Mid_dom"/>
</dbReference>
<dbReference type="InterPro" id="IPR003100">
    <property type="entry name" value="PAZ_dom"/>
</dbReference>
<feature type="compositionally biased region" description="Pro residues" evidence="1">
    <location>
        <begin position="230"/>
        <end position="244"/>
    </location>
</feature>
<dbReference type="InterPro" id="IPR032472">
    <property type="entry name" value="ArgoL2"/>
</dbReference>
<dbReference type="InterPro" id="IPR014811">
    <property type="entry name" value="ArgoL1"/>
</dbReference>
<dbReference type="GO" id="GO:0004521">
    <property type="term" value="F:RNA endonuclease activity"/>
    <property type="evidence" value="ECO:0000318"/>
    <property type="project" value="GO_Central"/>
</dbReference>
<dbReference type="FunCoup" id="D6WJK1">
    <property type="interactions" value="44"/>
</dbReference>
<dbReference type="SUPFAM" id="SSF101690">
    <property type="entry name" value="PAZ domain"/>
    <property type="match status" value="1"/>
</dbReference>
<dbReference type="Pfam" id="PF02171">
    <property type="entry name" value="Piwi"/>
    <property type="match status" value="1"/>
</dbReference>
<feature type="compositionally biased region" description="Low complexity" evidence="1">
    <location>
        <begin position="219"/>
        <end position="229"/>
    </location>
</feature>
<dbReference type="GO" id="GO:0036464">
    <property type="term" value="C:cytoplasmic ribonucleoprotein granule"/>
    <property type="evidence" value="ECO:0000318"/>
    <property type="project" value="GO_Central"/>
</dbReference>
<dbReference type="GO" id="GO:0003727">
    <property type="term" value="F:single-stranded RNA binding"/>
    <property type="evidence" value="ECO:0000318"/>
    <property type="project" value="GO_Central"/>
</dbReference>
<accession>D6WJK1</accession>
<dbReference type="GO" id="GO:0035198">
    <property type="term" value="F:miRNA binding"/>
    <property type="evidence" value="ECO:0000318"/>
    <property type="project" value="GO_Central"/>
</dbReference>
<dbReference type="InterPro" id="IPR032474">
    <property type="entry name" value="Argonaute_N"/>
</dbReference>
<dbReference type="InterPro" id="IPR012337">
    <property type="entry name" value="RNaseH-like_sf"/>
</dbReference>
<evidence type="ECO:0000313" key="5">
    <source>
        <dbReference type="Proteomes" id="UP000007266"/>
    </source>
</evidence>
<dbReference type="InterPro" id="IPR036397">
    <property type="entry name" value="RNaseH_sf"/>
</dbReference>
<dbReference type="PANTHER" id="PTHR22891">
    <property type="entry name" value="EUKARYOTIC TRANSLATION INITIATION FACTOR 2C"/>
    <property type="match status" value="1"/>
</dbReference>
<dbReference type="AlphaFoldDB" id="D6WJK1"/>
<dbReference type="InterPro" id="IPR045246">
    <property type="entry name" value="Piwi_ago-like"/>
</dbReference>
<dbReference type="PROSITE" id="PS50822">
    <property type="entry name" value="PIWI"/>
    <property type="match status" value="1"/>
</dbReference>
<dbReference type="CDD" id="cd02846">
    <property type="entry name" value="PAZ_argonaute_like"/>
    <property type="match status" value="1"/>
</dbReference>
<dbReference type="Gene3D" id="2.170.260.10">
    <property type="entry name" value="paz domain"/>
    <property type="match status" value="1"/>
</dbReference>
<evidence type="ECO:0000313" key="4">
    <source>
        <dbReference type="EMBL" id="EFA04626.2"/>
    </source>
</evidence>
<feature type="compositionally biased region" description="Low complexity" evidence="1">
    <location>
        <begin position="245"/>
        <end position="275"/>
    </location>
</feature>
<evidence type="ECO:0000259" key="3">
    <source>
        <dbReference type="PROSITE" id="PS50822"/>
    </source>
</evidence>
<organism evidence="4 5">
    <name type="scientific">Tribolium castaneum</name>
    <name type="common">Red flour beetle</name>
    <dbReference type="NCBI Taxonomy" id="7070"/>
    <lineage>
        <taxon>Eukaryota</taxon>
        <taxon>Metazoa</taxon>
        <taxon>Ecdysozoa</taxon>
        <taxon>Arthropoda</taxon>
        <taxon>Hexapoda</taxon>
        <taxon>Insecta</taxon>
        <taxon>Pterygota</taxon>
        <taxon>Neoptera</taxon>
        <taxon>Endopterygota</taxon>
        <taxon>Coleoptera</taxon>
        <taxon>Polyphaga</taxon>
        <taxon>Cucujiformia</taxon>
        <taxon>Tenebrionidae</taxon>
        <taxon>Tenebrionidae incertae sedis</taxon>
        <taxon>Tribolium</taxon>
    </lineage>
</organism>
<dbReference type="Pfam" id="PF08699">
    <property type="entry name" value="ArgoL1"/>
    <property type="match status" value="1"/>
</dbReference>
<dbReference type="InParanoid" id="D6WJK1"/>
<dbReference type="PROSITE" id="PS50821">
    <property type="entry name" value="PAZ"/>
    <property type="match status" value="1"/>
</dbReference>
<dbReference type="EMBL" id="KQ971342">
    <property type="protein sequence ID" value="EFA04626.2"/>
    <property type="molecule type" value="Genomic_DNA"/>
</dbReference>
<dbReference type="SMART" id="SM00950">
    <property type="entry name" value="Piwi"/>
    <property type="match status" value="1"/>
</dbReference>
<reference evidence="4 5" key="1">
    <citation type="journal article" date="2008" name="Nature">
        <title>The genome of the model beetle and pest Tribolium castaneum.</title>
        <authorList>
            <consortium name="Tribolium Genome Sequencing Consortium"/>
            <person name="Richards S."/>
            <person name="Gibbs R.A."/>
            <person name="Weinstock G.M."/>
            <person name="Brown S.J."/>
            <person name="Denell R."/>
            <person name="Beeman R.W."/>
            <person name="Gibbs R."/>
            <person name="Beeman R.W."/>
            <person name="Brown S.J."/>
            <person name="Bucher G."/>
            <person name="Friedrich M."/>
            <person name="Grimmelikhuijzen C.J."/>
            <person name="Klingler M."/>
            <person name="Lorenzen M."/>
            <person name="Richards S."/>
            <person name="Roth S."/>
            <person name="Schroder R."/>
            <person name="Tautz D."/>
            <person name="Zdobnov E.M."/>
            <person name="Muzny D."/>
            <person name="Gibbs R.A."/>
            <person name="Weinstock G.M."/>
            <person name="Attaway T."/>
            <person name="Bell S."/>
            <person name="Buhay C.J."/>
            <person name="Chandrabose M.N."/>
            <person name="Chavez D."/>
            <person name="Clerk-Blankenburg K.P."/>
            <person name="Cree A."/>
            <person name="Dao M."/>
            <person name="Davis C."/>
            <person name="Chacko J."/>
            <person name="Dinh H."/>
            <person name="Dugan-Rocha S."/>
            <person name="Fowler G."/>
            <person name="Garner T.T."/>
            <person name="Garnes J."/>
            <person name="Gnirke A."/>
            <person name="Hawes A."/>
            <person name="Hernandez J."/>
            <person name="Hines S."/>
            <person name="Holder M."/>
            <person name="Hume J."/>
            <person name="Jhangiani S.N."/>
            <person name="Joshi V."/>
            <person name="Khan Z.M."/>
            <person name="Jackson L."/>
            <person name="Kovar C."/>
            <person name="Kowis A."/>
            <person name="Lee S."/>
            <person name="Lewis L.R."/>
            <person name="Margolis J."/>
            <person name="Morgan M."/>
            <person name="Nazareth L.V."/>
            <person name="Nguyen N."/>
            <person name="Okwuonu G."/>
            <person name="Parker D."/>
            <person name="Richards S."/>
            <person name="Ruiz S.J."/>
            <person name="Santibanez J."/>
            <person name="Savard J."/>
            <person name="Scherer S.E."/>
            <person name="Schneider B."/>
            <person name="Sodergren E."/>
            <person name="Tautz D."/>
            <person name="Vattahil S."/>
            <person name="Villasana D."/>
            <person name="White C.S."/>
            <person name="Wright R."/>
            <person name="Park Y."/>
            <person name="Beeman R.W."/>
            <person name="Lord J."/>
            <person name="Oppert B."/>
            <person name="Lorenzen M."/>
            <person name="Brown S."/>
            <person name="Wang L."/>
            <person name="Savard J."/>
            <person name="Tautz D."/>
            <person name="Richards S."/>
            <person name="Weinstock G."/>
            <person name="Gibbs R.A."/>
            <person name="Liu Y."/>
            <person name="Worley K."/>
            <person name="Weinstock G."/>
            <person name="Elsik C.G."/>
            <person name="Reese J.T."/>
            <person name="Elhaik E."/>
            <person name="Landan G."/>
            <person name="Graur D."/>
            <person name="Arensburger P."/>
            <person name="Atkinson P."/>
            <person name="Beeman R.W."/>
            <person name="Beidler J."/>
            <person name="Brown S.J."/>
            <person name="Demuth J.P."/>
            <person name="Drury D.W."/>
            <person name="Du Y.Z."/>
            <person name="Fujiwara H."/>
            <person name="Lorenzen M."/>
            <person name="Maselli V."/>
            <person name="Osanai M."/>
            <person name="Park Y."/>
            <person name="Robertson H.M."/>
            <person name="Tu Z."/>
            <person name="Wang J.J."/>
            <person name="Wang S."/>
            <person name="Richards S."/>
            <person name="Song H."/>
            <person name="Zhang L."/>
            <person name="Sodergren E."/>
            <person name="Werner D."/>
            <person name="Stanke M."/>
            <person name="Morgenstern B."/>
            <person name="Solovyev V."/>
            <person name="Kosarev P."/>
            <person name="Brown G."/>
            <person name="Chen H.C."/>
            <person name="Ermolaeva O."/>
            <person name="Hlavina W."/>
            <person name="Kapustin Y."/>
            <person name="Kiryutin B."/>
            <person name="Kitts P."/>
            <person name="Maglott D."/>
            <person name="Pruitt K."/>
            <person name="Sapojnikov V."/>
            <person name="Souvorov A."/>
            <person name="Mackey A.J."/>
            <person name="Waterhouse R.M."/>
            <person name="Wyder S."/>
            <person name="Zdobnov E.M."/>
            <person name="Zdobnov E.M."/>
            <person name="Wyder S."/>
            <person name="Kriventseva E.V."/>
            <person name="Kadowaki T."/>
            <person name="Bork P."/>
            <person name="Aranda M."/>
            <person name="Bao R."/>
            <person name="Beermann A."/>
            <person name="Berns N."/>
            <person name="Bolognesi R."/>
            <person name="Bonneton F."/>
            <person name="Bopp D."/>
            <person name="Brown S.J."/>
            <person name="Bucher G."/>
            <person name="Butts T."/>
            <person name="Chaumot A."/>
            <person name="Denell R.E."/>
            <person name="Ferrier D.E."/>
            <person name="Friedrich M."/>
            <person name="Gordon C.M."/>
            <person name="Jindra M."/>
            <person name="Klingler M."/>
            <person name="Lan Q."/>
            <person name="Lattorff H.M."/>
            <person name="Laudet V."/>
            <person name="von Levetsow C."/>
            <person name="Liu Z."/>
            <person name="Lutz R."/>
            <person name="Lynch J.A."/>
            <person name="da Fonseca R.N."/>
            <person name="Posnien N."/>
            <person name="Reuter R."/>
            <person name="Roth S."/>
            <person name="Savard J."/>
            <person name="Schinko J.B."/>
            <person name="Schmitt C."/>
            <person name="Schoppmeier M."/>
            <person name="Schroder R."/>
            <person name="Shippy T.D."/>
            <person name="Simonnet F."/>
            <person name="Marques-Souza H."/>
            <person name="Tautz D."/>
            <person name="Tomoyasu Y."/>
            <person name="Trauner J."/>
            <person name="Van der Zee M."/>
            <person name="Vervoort M."/>
            <person name="Wittkopp N."/>
            <person name="Wimmer E.A."/>
            <person name="Yang X."/>
            <person name="Jones A.K."/>
            <person name="Sattelle D.B."/>
            <person name="Ebert P.R."/>
            <person name="Nelson D."/>
            <person name="Scott J.G."/>
            <person name="Beeman R.W."/>
            <person name="Muthukrishnan S."/>
            <person name="Kramer K.J."/>
            <person name="Arakane Y."/>
            <person name="Beeman R.W."/>
            <person name="Zhu Q."/>
            <person name="Hogenkamp D."/>
            <person name="Dixit R."/>
            <person name="Oppert B."/>
            <person name="Jiang H."/>
            <person name="Zou Z."/>
            <person name="Marshall J."/>
            <person name="Elpidina E."/>
            <person name="Vinokurov K."/>
            <person name="Oppert C."/>
            <person name="Zou Z."/>
            <person name="Evans J."/>
            <person name="Lu Z."/>
            <person name="Zhao P."/>
            <person name="Sumathipala N."/>
            <person name="Altincicek B."/>
            <person name="Vilcinskas A."/>
            <person name="Williams M."/>
            <person name="Hultmark D."/>
            <person name="Hetru C."/>
            <person name="Jiang H."/>
            <person name="Grimmelikhuijzen C.J."/>
            <person name="Hauser F."/>
            <person name="Cazzamali G."/>
            <person name="Williamson M."/>
            <person name="Park Y."/>
            <person name="Li B."/>
            <person name="Tanaka Y."/>
            <person name="Predel R."/>
            <person name="Neupert S."/>
            <person name="Schachtner J."/>
            <person name="Verleyen P."/>
            <person name="Raible F."/>
            <person name="Bork P."/>
            <person name="Friedrich M."/>
            <person name="Walden K.K."/>
            <person name="Robertson H.M."/>
            <person name="Angeli S."/>
            <person name="Foret S."/>
            <person name="Bucher G."/>
            <person name="Schuetz S."/>
            <person name="Maleszka R."/>
            <person name="Wimmer E.A."/>
            <person name="Beeman R.W."/>
            <person name="Lorenzen M."/>
            <person name="Tomoyasu Y."/>
            <person name="Miller S.C."/>
            <person name="Grossmann D."/>
            <person name="Bucher G."/>
        </authorList>
    </citation>
    <scope>NUCLEOTIDE SEQUENCE [LARGE SCALE GENOMIC DNA]</scope>
    <source>
        <strain evidence="4 5">Georgia GA2</strain>
    </source>
</reference>
<dbReference type="SMART" id="SM01163">
    <property type="entry name" value="DUF1785"/>
    <property type="match status" value="1"/>
</dbReference>
<keyword evidence="5" id="KW-1185">Reference proteome</keyword>
<proteinExistence type="predicted"/>
<evidence type="ECO:0000256" key="1">
    <source>
        <dbReference type="SAM" id="MobiDB-lite"/>
    </source>
</evidence>
<dbReference type="InterPro" id="IPR036085">
    <property type="entry name" value="PAZ_dom_sf"/>
</dbReference>
<dbReference type="GO" id="GO:0034587">
    <property type="term" value="P:piRNA processing"/>
    <property type="evidence" value="ECO:0007669"/>
    <property type="project" value="UniProtKB-ARBA"/>
</dbReference>
<dbReference type="Pfam" id="PF16488">
    <property type="entry name" value="ArgoL2"/>
    <property type="match status" value="1"/>
</dbReference>
<dbReference type="Pfam" id="PF16486">
    <property type="entry name" value="ArgoN"/>
    <property type="match status" value="1"/>
</dbReference>
<dbReference type="SUPFAM" id="SSF53098">
    <property type="entry name" value="Ribonuclease H-like"/>
    <property type="match status" value="1"/>
</dbReference>
<feature type="domain" description="PAZ" evidence="2">
    <location>
        <begin position="528"/>
        <end position="626"/>
    </location>
</feature>
<dbReference type="Gene3D" id="3.40.50.2300">
    <property type="match status" value="1"/>
</dbReference>
<dbReference type="HOGENOM" id="CLU_004544_7_0_1"/>
<feature type="region of interest" description="Disordered" evidence="1">
    <location>
        <begin position="1"/>
        <end position="309"/>
    </location>
</feature>
<feature type="compositionally biased region" description="Low complexity" evidence="1">
    <location>
        <begin position="12"/>
        <end position="28"/>
    </location>
</feature>
<evidence type="ECO:0000259" key="2">
    <source>
        <dbReference type="PROSITE" id="PS50821"/>
    </source>
</evidence>
<reference evidence="4 5" key="2">
    <citation type="journal article" date="2010" name="Nucleic Acids Res.">
        <title>BeetleBase in 2010: revisions to provide comprehensive genomic information for Tribolium castaneum.</title>
        <authorList>
            <person name="Kim H.S."/>
            <person name="Murphy T."/>
            <person name="Xia J."/>
            <person name="Caragea D."/>
            <person name="Park Y."/>
            <person name="Beeman R.W."/>
            <person name="Lorenzen M.D."/>
            <person name="Butcher S."/>
            <person name="Manak J.R."/>
            <person name="Brown S.J."/>
        </authorList>
    </citation>
    <scope>GENOME REANNOTATION</scope>
    <source>
        <strain evidence="4 5">Georgia GA2</strain>
    </source>
</reference>
<dbReference type="eggNOG" id="KOG1041">
    <property type="taxonomic scope" value="Eukaryota"/>
</dbReference>
<gene>
    <name evidence="4" type="primary">AUGUSTUS-3.0.2_13762</name>
    <name evidence="4" type="ORF">TcasGA2_TC013762</name>
</gene>
<sequence length="1122" mass="127908">MGKKKGKGKAQEGSGEPSQPAPGASAPSTSQPPPQQQQQRQRGGPQGEGPGPRQQHPQQRPQQQRQQQQPQPHPQQQWQQQPQPHPQQQWQQQQPQPHPQQRQQQQPQQQWQQQQPQPHPQQWHQQPQPHPQQQWQQQQPQPHPQQRQQQQPQQQWQQQQPQPHPQQWHQQQPQQQRGPRQQQGRPRQQFPPGIQQQRSPSPQQQYGAPPPHWGPPGIVPQQPMGQQVQGPPPQQPPRGPPPGMGAPQQQQPQRGPLPQQQQQQQQRRPQQQQPPVKSPVPHPEPSSPPRQEPAPPLSGGGDCLSGALVVTPGTKGRRIQIESNHLSLNLGKLTEAYHYDVAITPDTPKCLLRDVMNLFGRKHYPQNHPAFDGRKNLYSPKKLPFPNDTKSDTIEVEGENRKKEFKVEVKLARTVDLTPLHDIMRTTQSPQDALQCLDIVLRNAPSNACIIAGRCFFTPPRDGQIIPLGDGMELYYGFYQSAIRGWKALLNVDVAHKAFPKASNVLDIVCEIGSDFRTTMTRANLSQPLREFVQRDFEKFIKQLKVKYEIPNQSSSKRIHRVNGLGEPPSQAKFKLDDGRMTTVERYYQEVKRCKLQYPHLPTLWVGSRERESKILLPLEFCTVVGGQAINRKMNENQTSAMIRKAATSTDVRKDKIMQTLRTANYNNDPCIREFGFSVSNNFEKLDARVLNPPSLLYADNAQIKPSKGVWRADRNRFLVGATINKWTIASGTRYPSRDADKLADMIFRMASSNGMQITSKATPSTHIGGRQGLRDFIDYFKGKQDYDLIIVVVPNSGPQYSFVKQAAELNVGCLTQCIKERTIGRLNPQTVGNILLKINSKMNGTNHRLSPNSRPLIMKRPCMIMGADVTHPSPDARDIPSVAAVTASHDPNAFQYNICWRLQPPKVEIIEDLCNITVEQLKFFYQKTGFKPESIVFFRDGVSEGQFKQVQRAEIAAIQKACKMLQKDDYEPKITFLVVQKRHHTRLFPTNPRDSEDKNNNVPAGTCVDTHITNPRMQDFYLVSHASIQGVAKPTKYCTLWDDNNMNNDDIEELTYHLCHMFTRCNRSVSYPAPTYYAHLAAARAKVYIENDKLDMSQLKRHQEKCQIQEKIVKGKPMFFV</sequence>
<dbReference type="Proteomes" id="UP000007266">
    <property type="component" value="Linkage group 5"/>
</dbReference>
<feature type="domain" description="Piwi" evidence="3">
    <location>
        <begin position="789"/>
        <end position="1091"/>
    </location>
</feature>
<dbReference type="OMA" id="QGPQQTW"/>
<dbReference type="GO" id="GO:0005634">
    <property type="term" value="C:nucleus"/>
    <property type="evidence" value="ECO:0000318"/>
    <property type="project" value="GO_Central"/>
</dbReference>
<name>D6WJK1_TRICA</name>
<dbReference type="GO" id="GO:0035194">
    <property type="term" value="P:regulatory ncRNA-mediated post-transcriptional gene silencing"/>
    <property type="evidence" value="ECO:0000318"/>
    <property type="project" value="GO_Central"/>
</dbReference>
<feature type="compositionally biased region" description="Pro residues" evidence="1">
    <location>
        <begin position="276"/>
        <end position="296"/>
    </location>
</feature>
<feature type="compositionally biased region" description="Low complexity" evidence="1">
    <location>
        <begin position="51"/>
        <end position="207"/>
    </location>
</feature>
<feature type="region of interest" description="Disordered" evidence="1">
    <location>
        <begin position="370"/>
        <end position="391"/>
    </location>
</feature>
<protein>
    <submittedName>
        <fullName evidence="4">Argonaute-2b</fullName>
    </submittedName>
</protein>
<dbReference type="Pfam" id="PF02170">
    <property type="entry name" value="PAZ"/>
    <property type="match status" value="1"/>
</dbReference>
<dbReference type="STRING" id="7070.D6WJK1"/>
<dbReference type="CDD" id="cd04657">
    <property type="entry name" value="Piwi_ago-like"/>
    <property type="match status" value="1"/>
</dbReference>
<feature type="compositionally biased region" description="Pro residues" evidence="1">
    <location>
        <begin position="208"/>
        <end position="218"/>
    </location>
</feature>
<dbReference type="GO" id="GO:0016442">
    <property type="term" value="C:RISC complex"/>
    <property type="evidence" value="ECO:0000318"/>
    <property type="project" value="GO_Central"/>
</dbReference>